<reference evidence="1 2" key="1">
    <citation type="journal article" date="2023" name="J. Hered.">
        <title>Chromosome-level genome of the wood stork (Mycteria americana) provides insight into avian chromosome evolution.</title>
        <authorList>
            <person name="Flamio R. Jr."/>
            <person name="Ramstad K.M."/>
        </authorList>
    </citation>
    <scope>NUCLEOTIDE SEQUENCE [LARGE SCALE GENOMIC DNA]</scope>
    <source>
        <strain evidence="1">JAX WOST 10</strain>
    </source>
</reference>
<sequence length="117" mass="13364">MWHFRTWFSRHGGVGLAVGLDDLRESQNHRMAEVGRDLCRTFVQCPLLKQGHPEPLAHDCVQTAFEYLQGWRLQNLPGQPVPVLVHPHSQIVFPDVQREPPVFQFVTIASGPVTEHH</sequence>
<dbReference type="Proteomes" id="UP001333110">
    <property type="component" value="Unassembled WGS sequence"/>
</dbReference>
<evidence type="ECO:0000313" key="1">
    <source>
        <dbReference type="EMBL" id="KAK4828172.1"/>
    </source>
</evidence>
<dbReference type="EMBL" id="JAUNZN010000002">
    <property type="protein sequence ID" value="KAK4828172.1"/>
    <property type="molecule type" value="Genomic_DNA"/>
</dbReference>
<keyword evidence="2" id="KW-1185">Reference proteome</keyword>
<gene>
    <name evidence="1" type="ORF">QYF61_024421</name>
</gene>
<protein>
    <submittedName>
        <fullName evidence="1">Uncharacterized protein</fullName>
    </submittedName>
</protein>
<dbReference type="AlphaFoldDB" id="A0AAN7P8B2"/>
<evidence type="ECO:0000313" key="2">
    <source>
        <dbReference type="Proteomes" id="UP001333110"/>
    </source>
</evidence>
<comment type="caution">
    <text evidence="1">The sequence shown here is derived from an EMBL/GenBank/DDBJ whole genome shotgun (WGS) entry which is preliminary data.</text>
</comment>
<proteinExistence type="predicted"/>
<accession>A0AAN7P8B2</accession>
<organism evidence="1 2">
    <name type="scientific">Mycteria americana</name>
    <name type="common">Wood stork</name>
    <dbReference type="NCBI Taxonomy" id="33587"/>
    <lineage>
        <taxon>Eukaryota</taxon>
        <taxon>Metazoa</taxon>
        <taxon>Chordata</taxon>
        <taxon>Craniata</taxon>
        <taxon>Vertebrata</taxon>
        <taxon>Euteleostomi</taxon>
        <taxon>Archelosauria</taxon>
        <taxon>Archosauria</taxon>
        <taxon>Dinosauria</taxon>
        <taxon>Saurischia</taxon>
        <taxon>Theropoda</taxon>
        <taxon>Coelurosauria</taxon>
        <taxon>Aves</taxon>
        <taxon>Neognathae</taxon>
        <taxon>Neoaves</taxon>
        <taxon>Aequornithes</taxon>
        <taxon>Ciconiiformes</taxon>
        <taxon>Ciconiidae</taxon>
        <taxon>Mycteria</taxon>
    </lineage>
</organism>
<name>A0AAN7P8B2_MYCAM</name>